<keyword evidence="1" id="KW-0806">Transcription termination</keyword>
<dbReference type="GO" id="GO:0031564">
    <property type="term" value="P:transcription antitermination"/>
    <property type="evidence" value="ECO:0007669"/>
    <property type="project" value="UniProtKB-KW"/>
</dbReference>
<evidence type="ECO:0000256" key="4">
    <source>
        <dbReference type="ARBA" id="ARBA00023163"/>
    </source>
</evidence>
<dbReference type="GO" id="GO:0006353">
    <property type="term" value="P:DNA-templated transcription termination"/>
    <property type="evidence" value="ECO:0007669"/>
    <property type="project" value="UniProtKB-KW"/>
</dbReference>
<dbReference type="GO" id="GO:0032784">
    <property type="term" value="P:regulation of DNA-templated transcription elongation"/>
    <property type="evidence" value="ECO:0007669"/>
    <property type="project" value="InterPro"/>
</dbReference>
<feature type="region of interest" description="Disordered" evidence="5">
    <location>
        <begin position="1"/>
        <end position="20"/>
    </location>
</feature>
<dbReference type="PANTHER" id="PTHR30265:SF2">
    <property type="entry name" value="TRANSCRIPTION TERMINATION_ANTITERMINATION PROTEIN NUSG"/>
    <property type="match status" value="1"/>
</dbReference>
<dbReference type="GO" id="GO:0005829">
    <property type="term" value="C:cytosol"/>
    <property type="evidence" value="ECO:0007669"/>
    <property type="project" value="TreeGrafter"/>
</dbReference>
<evidence type="ECO:0000313" key="8">
    <source>
        <dbReference type="EMBL" id="CAB4577000.1"/>
    </source>
</evidence>
<dbReference type="InterPro" id="IPR006645">
    <property type="entry name" value="NGN-like_dom"/>
</dbReference>
<dbReference type="InterPro" id="IPR043425">
    <property type="entry name" value="NusG-like"/>
</dbReference>
<protein>
    <submittedName>
        <fullName evidence="8">Unannotated protein</fullName>
    </submittedName>
</protein>
<dbReference type="SMART" id="SM00739">
    <property type="entry name" value="KOW"/>
    <property type="match status" value="1"/>
</dbReference>
<proteinExistence type="inferred from homology"/>
<dbReference type="InterPro" id="IPR005824">
    <property type="entry name" value="KOW"/>
</dbReference>
<feature type="domain" description="NusG-like N-terminal" evidence="6">
    <location>
        <begin position="84"/>
        <end position="195"/>
    </location>
</feature>
<dbReference type="PRINTS" id="PR00338">
    <property type="entry name" value="NUSGTNSCPFCT"/>
</dbReference>
<dbReference type="SUPFAM" id="SSF50104">
    <property type="entry name" value="Translation proteins SH3-like domain"/>
    <property type="match status" value="1"/>
</dbReference>
<dbReference type="SMART" id="SM00738">
    <property type="entry name" value="NGN"/>
    <property type="match status" value="1"/>
</dbReference>
<evidence type="ECO:0000256" key="3">
    <source>
        <dbReference type="ARBA" id="ARBA00023015"/>
    </source>
</evidence>
<accession>A0A6J6EKD2</accession>
<evidence type="ECO:0000259" key="7">
    <source>
        <dbReference type="SMART" id="SM00739"/>
    </source>
</evidence>
<dbReference type="InterPro" id="IPR001062">
    <property type="entry name" value="Transcrpt_antiterm_NusG"/>
</dbReference>
<keyword evidence="2" id="KW-0889">Transcription antitermination</keyword>
<dbReference type="InterPro" id="IPR047050">
    <property type="entry name" value="NGN"/>
</dbReference>
<keyword evidence="3" id="KW-0805">Transcription regulation</keyword>
<dbReference type="HAMAP" id="MF_00948">
    <property type="entry name" value="NusG"/>
    <property type="match status" value="1"/>
</dbReference>
<dbReference type="Gene3D" id="2.30.30.30">
    <property type="match status" value="1"/>
</dbReference>
<dbReference type="FunFam" id="2.30.30.30:FF:000002">
    <property type="entry name" value="Transcription termination/antitermination factor NusG"/>
    <property type="match status" value="1"/>
</dbReference>
<dbReference type="Pfam" id="PF02357">
    <property type="entry name" value="NusG"/>
    <property type="match status" value="1"/>
</dbReference>
<evidence type="ECO:0000256" key="2">
    <source>
        <dbReference type="ARBA" id="ARBA00022814"/>
    </source>
</evidence>
<dbReference type="NCBIfam" id="TIGR00922">
    <property type="entry name" value="nusG"/>
    <property type="match status" value="1"/>
</dbReference>
<organism evidence="8">
    <name type="scientific">freshwater metagenome</name>
    <dbReference type="NCBI Taxonomy" id="449393"/>
    <lineage>
        <taxon>unclassified sequences</taxon>
        <taxon>metagenomes</taxon>
        <taxon>ecological metagenomes</taxon>
    </lineage>
</organism>
<dbReference type="EMBL" id="CAEZTT010000063">
    <property type="protein sequence ID" value="CAB4577000.1"/>
    <property type="molecule type" value="Genomic_DNA"/>
</dbReference>
<dbReference type="PROSITE" id="PS01014">
    <property type="entry name" value="NUSG"/>
    <property type="match status" value="1"/>
</dbReference>
<evidence type="ECO:0000256" key="5">
    <source>
        <dbReference type="SAM" id="MobiDB-lite"/>
    </source>
</evidence>
<dbReference type="InterPro" id="IPR036735">
    <property type="entry name" value="NGN_dom_sf"/>
</dbReference>
<dbReference type="Gene3D" id="3.30.70.940">
    <property type="entry name" value="NusG, N-terminal domain"/>
    <property type="match status" value="1"/>
</dbReference>
<dbReference type="SUPFAM" id="SSF82679">
    <property type="entry name" value="N-utilization substance G protein NusG, N-terminal domain"/>
    <property type="match status" value="1"/>
</dbReference>
<gene>
    <name evidence="8" type="ORF">UFOPK1726_00635</name>
</gene>
<dbReference type="CDD" id="cd09891">
    <property type="entry name" value="NGN_Bact_1"/>
    <property type="match status" value="1"/>
</dbReference>
<feature type="domain" description="KOW" evidence="7">
    <location>
        <begin position="220"/>
        <end position="247"/>
    </location>
</feature>
<keyword evidence="4" id="KW-0804">Transcription</keyword>
<evidence type="ECO:0000259" key="6">
    <source>
        <dbReference type="SMART" id="SM00738"/>
    </source>
</evidence>
<sequence>MTTNSPFEYQSAESLATEEVVPETVAEIVPVVAEPAEAVLEEVATEVAEQPAEQPAEQVDTPAAEVEVPLDPVAEFMESMKTKEGKWYVLQSYSGMEKRVKANLESRIHTMNMEDEIFQVEVPTDMVVEVKNGVRKNVLKNRFPGYVLVRMYMTDESWGVVRHTPGVTKFAGAVAHNAQPMPLTLEEVADILAPRLEAPVAVATKGGGKAKSAKSVAVLDFNVGDSVTVIDGPFATLQATISEINADTQKIIGLVEIFGRETPVELSFSQIAKS</sequence>
<feature type="compositionally biased region" description="Polar residues" evidence="5">
    <location>
        <begin position="1"/>
        <end position="14"/>
    </location>
</feature>
<dbReference type="InterPro" id="IPR015869">
    <property type="entry name" value="Transcrpt_antiterm_NusG_bac_CS"/>
</dbReference>
<dbReference type="InterPro" id="IPR014722">
    <property type="entry name" value="Rib_uL2_dom2"/>
</dbReference>
<name>A0A6J6EKD2_9ZZZZ</name>
<reference evidence="8" key="1">
    <citation type="submission" date="2020-05" db="EMBL/GenBank/DDBJ databases">
        <authorList>
            <person name="Chiriac C."/>
            <person name="Salcher M."/>
            <person name="Ghai R."/>
            <person name="Kavagutti S V."/>
        </authorList>
    </citation>
    <scope>NUCLEOTIDE SEQUENCE</scope>
</reference>
<dbReference type="PANTHER" id="PTHR30265">
    <property type="entry name" value="RHO-INTERACTING TRANSCRIPTION TERMINATION FACTOR NUSG"/>
    <property type="match status" value="1"/>
</dbReference>
<dbReference type="AlphaFoldDB" id="A0A6J6EKD2"/>
<dbReference type="InterPro" id="IPR008991">
    <property type="entry name" value="Translation_prot_SH3-like_sf"/>
</dbReference>
<evidence type="ECO:0000256" key="1">
    <source>
        <dbReference type="ARBA" id="ARBA00022472"/>
    </source>
</evidence>
<dbReference type="CDD" id="cd06091">
    <property type="entry name" value="KOW_NusG"/>
    <property type="match status" value="1"/>
</dbReference>
<dbReference type="Pfam" id="PF00467">
    <property type="entry name" value="KOW"/>
    <property type="match status" value="1"/>
</dbReference>
<dbReference type="GO" id="GO:0006354">
    <property type="term" value="P:DNA-templated transcription elongation"/>
    <property type="evidence" value="ECO:0007669"/>
    <property type="project" value="InterPro"/>
</dbReference>